<name>A0ABP8Z914_9ACTN</name>
<evidence type="ECO:0000313" key="2">
    <source>
        <dbReference type="Proteomes" id="UP001499882"/>
    </source>
</evidence>
<sequence length="64" mass="7296">MQQRRVGRFQLTTSPVDVVERGIAQATDLCLPDGRLNPDAVGRSRTPLHRANLRGWAEEARNRW</sequence>
<dbReference type="EMBL" id="BAABKN010000023">
    <property type="protein sequence ID" value="GAA4749742.1"/>
    <property type="molecule type" value="Genomic_DNA"/>
</dbReference>
<gene>
    <name evidence="1" type="ORF">GCM10023350_38590</name>
</gene>
<organism evidence="1 2">
    <name type="scientific">Nocardioides endophyticus</name>
    <dbReference type="NCBI Taxonomy" id="1353775"/>
    <lineage>
        <taxon>Bacteria</taxon>
        <taxon>Bacillati</taxon>
        <taxon>Actinomycetota</taxon>
        <taxon>Actinomycetes</taxon>
        <taxon>Propionibacteriales</taxon>
        <taxon>Nocardioidaceae</taxon>
        <taxon>Nocardioides</taxon>
    </lineage>
</organism>
<evidence type="ECO:0000313" key="1">
    <source>
        <dbReference type="EMBL" id="GAA4749742.1"/>
    </source>
</evidence>
<protein>
    <recommendedName>
        <fullName evidence="3">Ankyrin repeat domain-containing protein</fullName>
    </recommendedName>
</protein>
<evidence type="ECO:0008006" key="3">
    <source>
        <dbReference type="Google" id="ProtNLM"/>
    </source>
</evidence>
<keyword evidence="2" id="KW-1185">Reference proteome</keyword>
<accession>A0ABP8Z914</accession>
<comment type="caution">
    <text evidence="1">The sequence shown here is derived from an EMBL/GenBank/DDBJ whole genome shotgun (WGS) entry which is preliminary data.</text>
</comment>
<proteinExistence type="predicted"/>
<dbReference type="Proteomes" id="UP001499882">
    <property type="component" value="Unassembled WGS sequence"/>
</dbReference>
<reference evidence="2" key="1">
    <citation type="journal article" date="2019" name="Int. J. Syst. Evol. Microbiol.">
        <title>The Global Catalogue of Microorganisms (GCM) 10K type strain sequencing project: providing services to taxonomists for standard genome sequencing and annotation.</title>
        <authorList>
            <consortium name="The Broad Institute Genomics Platform"/>
            <consortium name="The Broad Institute Genome Sequencing Center for Infectious Disease"/>
            <person name="Wu L."/>
            <person name="Ma J."/>
        </authorList>
    </citation>
    <scope>NUCLEOTIDE SEQUENCE [LARGE SCALE GENOMIC DNA]</scope>
    <source>
        <strain evidence="2">JCM 18532</strain>
    </source>
</reference>